<comment type="caution">
    <text evidence="1">The sequence shown here is derived from an EMBL/GenBank/DDBJ whole genome shotgun (WGS) entry which is preliminary data.</text>
</comment>
<reference evidence="1" key="1">
    <citation type="journal article" date="2015" name="Nature">
        <title>Complex archaea that bridge the gap between prokaryotes and eukaryotes.</title>
        <authorList>
            <person name="Spang A."/>
            <person name="Saw J.H."/>
            <person name="Jorgensen S.L."/>
            <person name="Zaremba-Niedzwiedzka K."/>
            <person name="Martijn J."/>
            <person name="Lind A.E."/>
            <person name="van Eijk R."/>
            <person name="Schleper C."/>
            <person name="Guy L."/>
            <person name="Ettema T.J."/>
        </authorList>
    </citation>
    <scope>NUCLEOTIDE SEQUENCE</scope>
</reference>
<dbReference type="EMBL" id="LAZR01012063">
    <property type="protein sequence ID" value="KKM45165.1"/>
    <property type="molecule type" value="Genomic_DNA"/>
</dbReference>
<evidence type="ECO:0000313" key="1">
    <source>
        <dbReference type="EMBL" id="KKM45165.1"/>
    </source>
</evidence>
<sequence length="62" mass="7335">MFFCNRCKKEVLFYSVNYSQGVNSELDSFRDRIEQEGKLILFNPPPLGPHKCPHCWSELEEK</sequence>
<name>A0A0F9IMG7_9ZZZZ</name>
<organism evidence="1">
    <name type="scientific">marine sediment metagenome</name>
    <dbReference type="NCBI Taxonomy" id="412755"/>
    <lineage>
        <taxon>unclassified sequences</taxon>
        <taxon>metagenomes</taxon>
        <taxon>ecological metagenomes</taxon>
    </lineage>
</organism>
<dbReference type="AlphaFoldDB" id="A0A0F9IMG7"/>
<accession>A0A0F9IMG7</accession>
<gene>
    <name evidence="1" type="ORF">LCGC14_1561240</name>
</gene>
<proteinExistence type="predicted"/>
<protein>
    <submittedName>
        <fullName evidence="1">Uncharacterized protein</fullName>
    </submittedName>
</protein>